<evidence type="ECO:0000256" key="1">
    <source>
        <dbReference type="SAM" id="Phobius"/>
    </source>
</evidence>
<dbReference type="AlphaFoldDB" id="A0A915KV02"/>
<proteinExistence type="predicted"/>
<accession>A0A915KV02</accession>
<feature type="transmembrane region" description="Helical" evidence="1">
    <location>
        <begin position="64"/>
        <end position="92"/>
    </location>
</feature>
<keyword evidence="1" id="KW-0812">Transmembrane</keyword>
<reference evidence="3" key="1">
    <citation type="submission" date="2022-11" db="UniProtKB">
        <authorList>
            <consortium name="WormBaseParasite"/>
        </authorList>
    </citation>
    <scope>IDENTIFICATION</scope>
</reference>
<name>A0A915KV02_ROMCU</name>
<organism evidence="2 3">
    <name type="scientific">Romanomermis culicivorax</name>
    <name type="common">Nematode worm</name>
    <dbReference type="NCBI Taxonomy" id="13658"/>
    <lineage>
        <taxon>Eukaryota</taxon>
        <taxon>Metazoa</taxon>
        <taxon>Ecdysozoa</taxon>
        <taxon>Nematoda</taxon>
        <taxon>Enoplea</taxon>
        <taxon>Dorylaimia</taxon>
        <taxon>Mermithida</taxon>
        <taxon>Mermithoidea</taxon>
        <taxon>Mermithidae</taxon>
        <taxon>Romanomermis</taxon>
    </lineage>
</organism>
<sequence>MGGNNMVVAVDRADVKAMGGNDTVVVGRDAEVEATCSTSIRGAREMGGVHLSHLLALGAMHRPVLAVILLATIMGSGISAGGMSSGLAVMVVMMV</sequence>
<keyword evidence="1" id="KW-1133">Transmembrane helix</keyword>
<protein>
    <submittedName>
        <fullName evidence="3">Uncharacterized protein</fullName>
    </submittedName>
</protein>
<keyword evidence="2" id="KW-1185">Reference proteome</keyword>
<dbReference type="Proteomes" id="UP000887565">
    <property type="component" value="Unplaced"/>
</dbReference>
<dbReference type="WBParaSite" id="nRc.2.0.1.t41399-RA">
    <property type="protein sequence ID" value="nRc.2.0.1.t41399-RA"/>
    <property type="gene ID" value="nRc.2.0.1.g41399"/>
</dbReference>
<evidence type="ECO:0000313" key="2">
    <source>
        <dbReference type="Proteomes" id="UP000887565"/>
    </source>
</evidence>
<evidence type="ECO:0000313" key="3">
    <source>
        <dbReference type="WBParaSite" id="nRc.2.0.1.t41399-RA"/>
    </source>
</evidence>
<keyword evidence="1" id="KW-0472">Membrane</keyword>